<protein>
    <recommendedName>
        <fullName evidence="6">Ribosomal protein L10</fullName>
    </recommendedName>
</protein>
<evidence type="ECO:0000313" key="5">
    <source>
        <dbReference type="Proteomes" id="UP000266841"/>
    </source>
</evidence>
<dbReference type="CDD" id="cd05797">
    <property type="entry name" value="Ribosomal_L10"/>
    <property type="match status" value="1"/>
</dbReference>
<keyword evidence="5" id="KW-1185">Reference proteome</keyword>
<dbReference type="GO" id="GO:0005840">
    <property type="term" value="C:ribosome"/>
    <property type="evidence" value="ECO:0007669"/>
    <property type="project" value="UniProtKB-KW"/>
</dbReference>
<dbReference type="Proteomes" id="UP000266841">
    <property type="component" value="Unassembled WGS sequence"/>
</dbReference>
<dbReference type="SUPFAM" id="SSF160369">
    <property type="entry name" value="Ribosomal protein L10-like"/>
    <property type="match status" value="1"/>
</dbReference>
<dbReference type="InterPro" id="IPR001790">
    <property type="entry name" value="Ribosomal_uL10"/>
</dbReference>
<keyword evidence="3" id="KW-0687">Ribonucleoprotein</keyword>
<organism evidence="4 5">
    <name type="scientific">Thalassiosira oceanica</name>
    <name type="common">Marine diatom</name>
    <dbReference type="NCBI Taxonomy" id="159749"/>
    <lineage>
        <taxon>Eukaryota</taxon>
        <taxon>Sar</taxon>
        <taxon>Stramenopiles</taxon>
        <taxon>Ochrophyta</taxon>
        <taxon>Bacillariophyta</taxon>
        <taxon>Coscinodiscophyceae</taxon>
        <taxon>Thalassiosirophycidae</taxon>
        <taxon>Thalassiosirales</taxon>
        <taxon>Thalassiosiraceae</taxon>
        <taxon>Thalassiosira</taxon>
    </lineage>
</organism>
<dbReference type="EMBL" id="AGNL01011620">
    <property type="protein sequence ID" value="EJK68284.1"/>
    <property type="molecule type" value="Genomic_DNA"/>
</dbReference>
<dbReference type="eggNOG" id="ENOG502S56U">
    <property type="taxonomic scope" value="Eukaryota"/>
</dbReference>
<evidence type="ECO:0008006" key="6">
    <source>
        <dbReference type="Google" id="ProtNLM"/>
    </source>
</evidence>
<evidence type="ECO:0000313" key="4">
    <source>
        <dbReference type="EMBL" id="EJK68284.1"/>
    </source>
</evidence>
<accession>K0STH8</accession>
<sequence length="336" mass="35760">AAKESMFLQEKKGRRVLQKDPVDCFACSLPDNVRPAPAVLVRSQCSVCAGGARGVVSYRAAPFLAPAALAASAAASSYYARRPGGGANNGNVACVRQEFGKRSQYHNSREEEEPITNRVNREETKMKQSLVLLGMAAGCAAFAPAPAERPQTSLYGGAQGGATTLEGKKNTVSAVKELLDSSEMVFTVPASGITVAQVQGLRRSLPEGTTAKVVKNKLMSRAIEGTEYEPVNEMLKGANMWFFIEEDIGGSVKSWKKFVKDEALAESHSILGGNIEGTNYDTAGVEQISKLPSKIELITQIASRIQAVPTKVARVVKAPGMKVARAIKLAGEEGDN</sequence>
<proteinExistence type="inferred from homology"/>
<dbReference type="Gene3D" id="3.30.70.1730">
    <property type="match status" value="1"/>
</dbReference>
<dbReference type="InterPro" id="IPR022973">
    <property type="entry name" value="Ribosomal_uL10_bac"/>
</dbReference>
<dbReference type="PANTHER" id="PTHR11560">
    <property type="entry name" value="39S RIBOSOMAL PROTEIN L10, MITOCHONDRIAL"/>
    <property type="match status" value="1"/>
</dbReference>
<evidence type="ECO:0000256" key="3">
    <source>
        <dbReference type="ARBA" id="ARBA00023274"/>
    </source>
</evidence>
<dbReference type="AlphaFoldDB" id="K0STH8"/>
<comment type="similarity">
    <text evidence="1">Belongs to the universal ribosomal protein uL10 family.</text>
</comment>
<dbReference type="HAMAP" id="MF_00362">
    <property type="entry name" value="Ribosomal_uL10"/>
    <property type="match status" value="1"/>
</dbReference>
<dbReference type="GO" id="GO:1990904">
    <property type="term" value="C:ribonucleoprotein complex"/>
    <property type="evidence" value="ECO:0007669"/>
    <property type="project" value="UniProtKB-KW"/>
</dbReference>
<evidence type="ECO:0000256" key="2">
    <source>
        <dbReference type="ARBA" id="ARBA00022980"/>
    </source>
</evidence>
<dbReference type="Pfam" id="PF00466">
    <property type="entry name" value="Ribosomal_L10"/>
    <property type="match status" value="1"/>
</dbReference>
<keyword evidence="2" id="KW-0689">Ribosomal protein</keyword>
<reference evidence="4 5" key="1">
    <citation type="journal article" date="2012" name="Genome Biol.">
        <title>Genome and low-iron response of an oceanic diatom adapted to chronic iron limitation.</title>
        <authorList>
            <person name="Lommer M."/>
            <person name="Specht M."/>
            <person name="Roy A.S."/>
            <person name="Kraemer L."/>
            <person name="Andreson R."/>
            <person name="Gutowska M.A."/>
            <person name="Wolf J."/>
            <person name="Bergner S.V."/>
            <person name="Schilhabel M.B."/>
            <person name="Klostermeier U.C."/>
            <person name="Beiko R.G."/>
            <person name="Rosenstiel P."/>
            <person name="Hippler M."/>
            <person name="Laroche J."/>
        </authorList>
    </citation>
    <scope>NUCLEOTIDE SEQUENCE [LARGE SCALE GENOMIC DNA]</scope>
    <source>
        <strain evidence="4 5">CCMP1005</strain>
    </source>
</reference>
<feature type="non-terminal residue" evidence="4">
    <location>
        <position position="1"/>
    </location>
</feature>
<dbReference type="InterPro" id="IPR043141">
    <property type="entry name" value="Ribosomal_uL10-like_sf"/>
</dbReference>
<dbReference type="NCBIfam" id="NF000955">
    <property type="entry name" value="PRK00099.1-1"/>
    <property type="match status" value="1"/>
</dbReference>
<dbReference type="InterPro" id="IPR047865">
    <property type="entry name" value="Ribosomal_uL10_bac_type"/>
</dbReference>
<comment type="caution">
    <text evidence="4">The sequence shown here is derived from an EMBL/GenBank/DDBJ whole genome shotgun (WGS) entry which is preliminary data.</text>
</comment>
<dbReference type="OrthoDB" id="360689at2759"/>
<gene>
    <name evidence="4" type="ORF">THAOC_10549</name>
</gene>
<name>K0STH8_THAOC</name>
<evidence type="ECO:0000256" key="1">
    <source>
        <dbReference type="ARBA" id="ARBA00008889"/>
    </source>
</evidence>